<protein>
    <recommendedName>
        <fullName evidence="3">Cupin 2 conserved barrel domain-containing protein</fullName>
    </recommendedName>
</protein>
<name>A0A0C3H4Y8_OIDMZ</name>
<accession>A0A0C3H4Y8</accession>
<organism evidence="1 2">
    <name type="scientific">Oidiodendron maius (strain Zn)</name>
    <dbReference type="NCBI Taxonomy" id="913774"/>
    <lineage>
        <taxon>Eukaryota</taxon>
        <taxon>Fungi</taxon>
        <taxon>Dikarya</taxon>
        <taxon>Ascomycota</taxon>
        <taxon>Pezizomycotina</taxon>
        <taxon>Leotiomycetes</taxon>
        <taxon>Leotiomycetes incertae sedis</taxon>
        <taxon>Myxotrichaceae</taxon>
        <taxon>Oidiodendron</taxon>
    </lineage>
</organism>
<reference evidence="1 2" key="1">
    <citation type="submission" date="2014-04" db="EMBL/GenBank/DDBJ databases">
        <authorList>
            <consortium name="DOE Joint Genome Institute"/>
            <person name="Kuo A."/>
            <person name="Martino E."/>
            <person name="Perotto S."/>
            <person name="Kohler A."/>
            <person name="Nagy L.G."/>
            <person name="Floudas D."/>
            <person name="Copeland A."/>
            <person name="Barry K.W."/>
            <person name="Cichocki N."/>
            <person name="Veneault-Fourrey C."/>
            <person name="LaButti K."/>
            <person name="Lindquist E.A."/>
            <person name="Lipzen A."/>
            <person name="Lundell T."/>
            <person name="Morin E."/>
            <person name="Murat C."/>
            <person name="Sun H."/>
            <person name="Tunlid A."/>
            <person name="Henrissat B."/>
            <person name="Grigoriev I.V."/>
            <person name="Hibbett D.S."/>
            <person name="Martin F."/>
            <person name="Nordberg H.P."/>
            <person name="Cantor M.N."/>
            <person name="Hua S.X."/>
        </authorList>
    </citation>
    <scope>NUCLEOTIDE SEQUENCE [LARGE SCALE GENOMIC DNA]</scope>
    <source>
        <strain evidence="1 2">Zn</strain>
    </source>
</reference>
<dbReference type="InterPro" id="IPR014710">
    <property type="entry name" value="RmlC-like_jellyroll"/>
</dbReference>
<dbReference type="OrthoDB" id="4489274at2759"/>
<gene>
    <name evidence="1" type="ORF">OIDMADRAFT_53012</name>
</gene>
<sequence length="283" mass="32043">MDIIHGSQMEYESVPFAQRTGTIAFKRLFTGPKDTPEHFLFLLARQGEFYSPLHHHNFEQFRYGYRGSLSIDPNTTLNEGELAYHPEGAFYGPQQDLGGEREVLLLQFGGASGQGYLNITETAHLQDELKQRGRIEKGKYYPNDGGKTKDAYEAMWEVHSGRPLEYPEARYSQVIIVKPENCAWVPIRGTSNVYRKHLGTFTECETKAEIIKLDAGSKFEIVARDVTQLLFVLRGEGEAQGEGIQQESAIRLRAGQELRLQASTGLEVLNFILPDLHHLLKQD</sequence>
<dbReference type="SUPFAM" id="SSF51182">
    <property type="entry name" value="RmlC-like cupins"/>
    <property type="match status" value="2"/>
</dbReference>
<dbReference type="EMBL" id="KN832874">
    <property type="protein sequence ID" value="KIN03216.1"/>
    <property type="molecule type" value="Genomic_DNA"/>
</dbReference>
<reference evidence="2" key="2">
    <citation type="submission" date="2015-01" db="EMBL/GenBank/DDBJ databases">
        <title>Evolutionary Origins and Diversification of the Mycorrhizal Mutualists.</title>
        <authorList>
            <consortium name="DOE Joint Genome Institute"/>
            <consortium name="Mycorrhizal Genomics Consortium"/>
            <person name="Kohler A."/>
            <person name="Kuo A."/>
            <person name="Nagy L.G."/>
            <person name="Floudas D."/>
            <person name="Copeland A."/>
            <person name="Barry K.W."/>
            <person name="Cichocki N."/>
            <person name="Veneault-Fourrey C."/>
            <person name="LaButti K."/>
            <person name="Lindquist E.A."/>
            <person name="Lipzen A."/>
            <person name="Lundell T."/>
            <person name="Morin E."/>
            <person name="Murat C."/>
            <person name="Riley R."/>
            <person name="Ohm R."/>
            <person name="Sun H."/>
            <person name="Tunlid A."/>
            <person name="Henrissat B."/>
            <person name="Grigoriev I.V."/>
            <person name="Hibbett D.S."/>
            <person name="Martin F."/>
        </authorList>
    </citation>
    <scope>NUCLEOTIDE SEQUENCE [LARGE SCALE GENOMIC DNA]</scope>
    <source>
        <strain evidence="2">Zn</strain>
    </source>
</reference>
<dbReference type="AlphaFoldDB" id="A0A0C3H4Y8"/>
<dbReference type="InterPro" id="IPR011051">
    <property type="entry name" value="RmlC_Cupin_sf"/>
</dbReference>
<evidence type="ECO:0000313" key="2">
    <source>
        <dbReference type="Proteomes" id="UP000054321"/>
    </source>
</evidence>
<evidence type="ECO:0000313" key="1">
    <source>
        <dbReference type="EMBL" id="KIN03216.1"/>
    </source>
</evidence>
<keyword evidence="2" id="KW-1185">Reference proteome</keyword>
<dbReference type="Proteomes" id="UP000054321">
    <property type="component" value="Unassembled WGS sequence"/>
</dbReference>
<proteinExistence type="predicted"/>
<dbReference type="HOGENOM" id="CLU_084826_0_0_1"/>
<dbReference type="Gene3D" id="2.60.120.10">
    <property type="entry name" value="Jelly Rolls"/>
    <property type="match status" value="1"/>
</dbReference>
<dbReference type="InParanoid" id="A0A0C3H4Y8"/>
<evidence type="ECO:0008006" key="3">
    <source>
        <dbReference type="Google" id="ProtNLM"/>
    </source>
</evidence>